<dbReference type="InterPro" id="IPR001087">
    <property type="entry name" value="GDSL"/>
</dbReference>
<dbReference type="Pfam" id="PF00657">
    <property type="entry name" value="Lipase_GDSL"/>
    <property type="match status" value="1"/>
</dbReference>
<comment type="similarity">
    <text evidence="1">Belongs to the 'GDSL' lipolytic enzyme family.</text>
</comment>
<proteinExistence type="inferred from homology"/>
<keyword evidence="4" id="KW-1185">Reference proteome</keyword>
<comment type="caution">
    <text evidence="3">The sequence shown here is derived from an EMBL/GenBank/DDBJ whole genome shotgun (WGS) entry which is preliminary data.</text>
</comment>
<dbReference type="PANTHER" id="PTHR22835:SF158">
    <property type="entry name" value="GDSL ESTERASE_LIPASE LIP-4-LIKE ISOFORM X1"/>
    <property type="match status" value="1"/>
</dbReference>
<protein>
    <recommendedName>
        <fullName evidence="5">GDSL esterase/lipase</fullName>
    </recommendedName>
</protein>
<evidence type="ECO:0000256" key="2">
    <source>
        <dbReference type="ARBA" id="ARBA00023180"/>
    </source>
</evidence>
<dbReference type="EMBL" id="CAUOFW020001469">
    <property type="protein sequence ID" value="CAK9145255.1"/>
    <property type="molecule type" value="Genomic_DNA"/>
</dbReference>
<keyword evidence="2" id="KW-0325">Glycoprotein</keyword>
<reference evidence="3 4" key="1">
    <citation type="submission" date="2024-02" db="EMBL/GenBank/DDBJ databases">
        <authorList>
            <person name="Vignale AGUSTIN F."/>
            <person name="Sosa J E."/>
            <person name="Modenutti C."/>
        </authorList>
    </citation>
    <scope>NUCLEOTIDE SEQUENCE [LARGE SCALE GENOMIC DNA]</scope>
</reference>
<evidence type="ECO:0000313" key="4">
    <source>
        <dbReference type="Proteomes" id="UP001642360"/>
    </source>
</evidence>
<evidence type="ECO:0000313" key="3">
    <source>
        <dbReference type="EMBL" id="CAK9145255.1"/>
    </source>
</evidence>
<gene>
    <name evidence="3" type="ORF">ILEXP_LOCUS13050</name>
</gene>
<organism evidence="3 4">
    <name type="scientific">Ilex paraguariensis</name>
    <name type="common">yerba mate</name>
    <dbReference type="NCBI Taxonomy" id="185542"/>
    <lineage>
        <taxon>Eukaryota</taxon>
        <taxon>Viridiplantae</taxon>
        <taxon>Streptophyta</taxon>
        <taxon>Embryophyta</taxon>
        <taxon>Tracheophyta</taxon>
        <taxon>Spermatophyta</taxon>
        <taxon>Magnoliopsida</taxon>
        <taxon>eudicotyledons</taxon>
        <taxon>Gunneridae</taxon>
        <taxon>Pentapetalae</taxon>
        <taxon>asterids</taxon>
        <taxon>campanulids</taxon>
        <taxon>Aquifoliales</taxon>
        <taxon>Aquifoliaceae</taxon>
        <taxon>Ilex</taxon>
    </lineage>
</organism>
<evidence type="ECO:0000256" key="1">
    <source>
        <dbReference type="ARBA" id="ARBA00008668"/>
    </source>
</evidence>
<name>A0ABC8RL14_9AQUA</name>
<dbReference type="Proteomes" id="UP001642360">
    <property type="component" value="Unassembled WGS sequence"/>
</dbReference>
<accession>A0ABC8RL14</accession>
<dbReference type="AlphaFoldDB" id="A0ABC8RL14"/>
<dbReference type="InterPro" id="IPR036514">
    <property type="entry name" value="SGNH_hydro_sf"/>
</dbReference>
<dbReference type="Gene3D" id="3.40.50.1110">
    <property type="entry name" value="SGNH hydrolase"/>
    <property type="match status" value="1"/>
</dbReference>
<dbReference type="PANTHER" id="PTHR22835">
    <property type="entry name" value="ZINC FINGER FYVE DOMAIN CONTAINING PROTEIN"/>
    <property type="match status" value="1"/>
</dbReference>
<sequence>MLLHMDLTLDLQKGVISSITQKDDGESLNTNYLTPYLESLGPNFTNGANFAISGSYTLPRSVLFSLDVQILQFRRFHNPKDFRNALYTIDISQNDLSVAFGHLSYVQVTEKVPSFISEIEDAIRSLYQQGVKNFWVYNTGPLGCLPQKFATSSKNVSGLNPYGCLHRLNEGARVFNEKLRALCEGLRSAMKNATIAYMDVYAIKYDLIANSAIYGFENPLMACCGHGGLPYNYNPNIKCGQFGYEVCESLSIH</sequence>
<evidence type="ECO:0008006" key="5">
    <source>
        <dbReference type="Google" id="ProtNLM"/>
    </source>
</evidence>